<dbReference type="SUPFAM" id="SSF54928">
    <property type="entry name" value="RNA-binding domain, RBD"/>
    <property type="match status" value="1"/>
</dbReference>
<feature type="compositionally biased region" description="Basic and acidic residues" evidence="1">
    <location>
        <begin position="60"/>
        <end position="78"/>
    </location>
</feature>
<organism evidence="2 3">
    <name type="scientific">Malassezia furfur</name>
    <name type="common">Pityriasis versicolor infection agent</name>
    <name type="synonym">Pityrosporum furfur</name>
    <dbReference type="NCBI Taxonomy" id="55194"/>
    <lineage>
        <taxon>Eukaryota</taxon>
        <taxon>Fungi</taxon>
        <taxon>Dikarya</taxon>
        <taxon>Basidiomycota</taxon>
        <taxon>Ustilaginomycotina</taxon>
        <taxon>Malasseziomycetes</taxon>
        <taxon>Malasseziales</taxon>
        <taxon>Malasseziaceae</taxon>
        <taxon>Malassezia</taxon>
    </lineage>
</organism>
<feature type="region of interest" description="Disordered" evidence="1">
    <location>
        <begin position="118"/>
        <end position="145"/>
    </location>
</feature>
<dbReference type="Gene3D" id="3.30.70.330">
    <property type="match status" value="1"/>
</dbReference>
<feature type="compositionally biased region" description="Low complexity" evidence="1">
    <location>
        <begin position="121"/>
        <end position="130"/>
    </location>
</feature>
<accession>A0ABY8ENR8</accession>
<feature type="region of interest" description="Disordered" evidence="1">
    <location>
        <begin position="1"/>
        <end position="28"/>
    </location>
</feature>
<reference evidence="2 3" key="1">
    <citation type="journal article" date="2020" name="Elife">
        <title>Loss of centromere function drives karyotype evolution in closely related Malassezia species.</title>
        <authorList>
            <person name="Sankaranarayanan S.R."/>
            <person name="Ianiri G."/>
            <person name="Coelho M.A."/>
            <person name="Reza M.H."/>
            <person name="Thimmappa B.C."/>
            <person name="Ganguly P."/>
            <person name="Vadnala R.N."/>
            <person name="Sun S."/>
            <person name="Siddharthan R."/>
            <person name="Tellgren-Roth C."/>
            <person name="Dawson T.L."/>
            <person name="Heitman J."/>
            <person name="Sanyal K."/>
        </authorList>
    </citation>
    <scope>NUCLEOTIDE SEQUENCE [LARGE SCALE GENOMIC DNA]</scope>
    <source>
        <strain evidence="2">CBS14141</strain>
    </source>
</reference>
<dbReference type="Proteomes" id="UP000818624">
    <property type="component" value="Chromosome 2"/>
</dbReference>
<evidence type="ECO:0000256" key="1">
    <source>
        <dbReference type="SAM" id="MobiDB-lite"/>
    </source>
</evidence>
<keyword evidence="3" id="KW-1185">Reference proteome</keyword>
<dbReference type="InterPro" id="IPR035979">
    <property type="entry name" value="RBD_domain_sf"/>
</dbReference>
<gene>
    <name evidence="2" type="ORF">GLX27_001784</name>
</gene>
<sequence length="216" mass="23294">MPSDAPDAPDARGDARRTLVPPQGKLRDKDLEAFWASQRESEAERVARLQQLQHGPVPKTRFERQQEAEAQRKARDDAEMQETYDALLRDLDTDAARGRSVLGTQFVAKGGHAYVPPKPAAAPVRAKPAPTQDTHDTPPAARAASRPGGLAELLSEIQQQAADARSDVGAHGAAPADPTSTNLCVRGLARIVTEDALGDYFAQWGDIAAVKVRAHR</sequence>
<protein>
    <recommendedName>
        <fullName evidence="4">RRM domain-containing protein</fullName>
    </recommendedName>
</protein>
<evidence type="ECO:0000313" key="3">
    <source>
        <dbReference type="Proteomes" id="UP000818624"/>
    </source>
</evidence>
<evidence type="ECO:0000313" key="2">
    <source>
        <dbReference type="EMBL" id="WFD47136.1"/>
    </source>
</evidence>
<evidence type="ECO:0008006" key="4">
    <source>
        <dbReference type="Google" id="ProtNLM"/>
    </source>
</evidence>
<dbReference type="EMBL" id="CP046235">
    <property type="protein sequence ID" value="WFD47136.1"/>
    <property type="molecule type" value="Genomic_DNA"/>
</dbReference>
<feature type="region of interest" description="Disordered" evidence="1">
    <location>
        <begin position="50"/>
        <end position="81"/>
    </location>
</feature>
<name>A0ABY8ENR8_MALFU</name>
<dbReference type="InterPro" id="IPR012677">
    <property type="entry name" value="Nucleotide-bd_a/b_plait_sf"/>
</dbReference>
<proteinExistence type="predicted"/>